<keyword evidence="3" id="KW-1185">Reference proteome</keyword>
<dbReference type="Proteomes" id="UP001219525">
    <property type="component" value="Unassembled WGS sequence"/>
</dbReference>
<evidence type="ECO:0000313" key="2">
    <source>
        <dbReference type="EMBL" id="KAJ7221485.1"/>
    </source>
</evidence>
<dbReference type="AlphaFoldDB" id="A0AAD6YJ97"/>
<name>A0AAD6YJ97_9AGAR</name>
<feature type="signal peptide" evidence="1">
    <location>
        <begin position="1"/>
        <end position="30"/>
    </location>
</feature>
<proteinExistence type="predicted"/>
<dbReference type="EMBL" id="JARJCW010000008">
    <property type="protein sequence ID" value="KAJ7221485.1"/>
    <property type="molecule type" value="Genomic_DNA"/>
</dbReference>
<organism evidence="2 3">
    <name type="scientific">Mycena pura</name>
    <dbReference type="NCBI Taxonomy" id="153505"/>
    <lineage>
        <taxon>Eukaryota</taxon>
        <taxon>Fungi</taxon>
        <taxon>Dikarya</taxon>
        <taxon>Basidiomycota</taxon>
        <taxon>Agaricomycotina</taxon>
        <taxon>Agaricomycetes</taxon>
        <taxon>Agaricomycetidae</taxon>
        <taxon>Agaricales</taxon>
        <taxon>Marasmiineae</taxon>
        <taxon>Mycenaceae</taxon>
        <taxon>Mycena</taxon>
    </lineage>
</organism>
<comment type="caution">
    <text evidence="2">The sequence shown here is derived from an EMBL/GenBank/DDBJ whole genome shotgun (WGS) entry which is preliminary data.</text>
</comment>
<keyword evidence="1" id="KW-0732">Signal</keyword>
<sequence length="244" mass="26406">MAHADCGRSAWGHFLPLCQLLSAVWSGLKCVPPPASLSSELVRPATLRTLTNNPGSNTVAFGKDSPPSPSTLHITACRMAAIRALFPHAQLSRLSLLQRGNTSTAKYLFGILDNNRHQITARHHIQLTWNTCFLAHGNGGAAAYNILTCPSPTSTAHASSRSSPYTLLATARLGPPHTAVHVAYARADPAETHRKGLDRLTSDLQRRLPGFRAKSPDLPKEYPDASDVDMFLLSINEMTNISQV</sequence>
<feature type="chain" id="PRO_5042179799" evidence="1">
    <location>
        <begin position="31"/>
        <end position="244"/>
    </location>
</feature>
<evidence type="ECO:0000313" key="3">
    <source>
        <dbReference type="Proteomes" id="UP001219525"/>
    </source>
</evidence>
<evidence type="ECO:0000256" key="1">
    <source>
        <dbReference type="SAM" id="SignalP"/>
    </source>
</evidence>
<accession>A0AAD6YJ97</accession>
<reference evidence="2" key="1">
    <citation type="submission" date="2023-03" db="EMBL/GenBank/DDBJ databases">
        <title>Massive genome expansion in bonnet fungi (Mycena s.s.) driven by repeated elements and novel gene families across ecological guilds.</title>
        <authorList>
            <consortium name="Lawrence Berkeley National Laboratory"/>
            <person name="Harder C.B."/>
            <person name="Miyauchi S."/>
            <person name="Viragh M."/>
            <person name="Kuo A."/>
            <person name="Thoen E."/>
            <person name="Andreopoulos B."/>
            <person name="Lu D."/>
            <person name="Skrede I."/>
            <person name="Drula E."/>
            <person name="Henrissat B."/>
            <person name="Morin E."/>
            <person name="Kohler A."/>
            <person name="Barry K."/>
            <person name="LaButti K."/>
            <person name="Morin E."/>
            <person name="Salamov A."/>
            <person name="Lipzen A."/>
            <person name="Mereny Z."/>
            <person name="Hegedus B."/>
            <person name="Baldrian P."/>
            <person name="Stursova M."/>
            <person name="Weitz H."/>
            <person name="Taylor A."/>
            <person name="Grigoriev I.V."/>
            <person name="Nagy L.G."/>
            <person name="Martin F."/>
            <person name="Kauserud H."/>
        </authorList>
    </citation>
    <scope>NUCLEOTIDE SEQUENCE</scope>
    <source>
        <strain evidence="2">9144</strain>
    </source>
</reference>
<protein>
    <submittedName>
        <fullName evidence="2">Uncharacterized protein</fullName>
    </submittedName>
</protein>
<gene>
    <name evidence="2" type="ORF">GGX14DRAFT_669905</name>
</gene>